<gene>
    <name evidence="4" type="primary">menG</name>
    <name evidence="5" type="ORF">C1850_04670</name>
</gene>
<dbReference type="Pfam" id="PF01209">
    <property type="entry name" value="Ubie_methyltran"/>
    <property type="match status" value="1"/>
</dbReference>
<dbReference type="InterPro" id="IPR023576">
    <property type="entry name" value="UbiE/COQ5_MeTrFase_CS"/>
</dbReference>
<dbReference type="InterPro" id="IPR029063">
    <property type="entry name" value="SAM-dependent_MTases_sf"/>
</dbReference>
<dbReference type="CDD" id="cd02440">
    <property type="entry name" value="AdoMet_MTases"/>
    <property type="match status" value="1"/>
</dbReference>
<accession>A0A369P307</accession>
<protein>
    <recommendedName>
        <fullName evidence="4">Demethylmenaquinone methyltransferase</fullName>
        <ecNumber evidence="4">2.1.1.163</ecNumber>
    </recommendedName>
</protein>
<dbReference type="UniPathway" id="UPA00079">
    <property type="reaction ID" value="UER00169"/>
</dbReference>
<sequence>MTIDTATGLEAPAELSSERVRDIFSHIARKYERFNALSSFGAYKLWLAGMMRQAPIDESHDVLDIAGGTGDVTFTVARTKHPSHIQCTDLVPAMLDVARMHIDEGDGAGVPIDFEVVDAQNIPYKDDSYDVITMAYGIRNMPDRPRALSEMFRVLKPGGSLVCLEFSTPPNGAWRALYHFYLRHLIPFWGGLVTGDKEGFVYLAKSIRAFPDQEGLAEMMREAGFTDVTWKNYTGGIAAVHVAKKPE</sequence>
<organism evidence="5 6">
    <name type="scientific">Adlercreutzia equolifaciens subsp. celatus</name>
    <dbReference type="NCBI Taxonomy" id="394340"/>
    <lineage>
        <taxon>Bacteria</taxon>
        <taxon>Bacillati</taxon>
        <taxon>Actinomycetota</taxon>
        <taxon>Coriobacteriia</taxon>
        <taxon>Eggerthellales</taxon>
        <taxon>Eggerthellaceae</taxon>
        <taxon>Adlercreutzia</taxon>
    </lineage>
</organism>
<dbReference type="Gene3D" id="3.40.50.150">
    <property type="entry name" value="Vaccinia Virus protein VP39"/>
    <property type="match status" value="1"/>
</dbReference>
<dbReference type="RefSeq" id="WP_114548783.1">
    <property type="nucleotide sequence ID" value="NZ_PPUT01000009.1"/>
</dbReference>
<feature type="binding site" evidence="4">
    <location>
        <position position="89"/>
    </location>
    <ligand>
        <name>S-adenosyl-L-methionine</name>
        <dbReference type="ChEBI" id="CHEBI:59789"/>
    </ligand>
</feature>
<evidence type="ECO:0000256" key="4">
    <source>
        <dbReference type="HAMAP-Rule" id="MF_01813"/>
    </source>
</evidence>
<evidence type="ECO:0000313" key="6">
    <source>
        <dbReference type="Proteomes" id="UP000253805"/>
    </source>
</evidence>
<dbReference type="NCBIfam" id="TIGR01934">
    <property type="entry name" value="MenG_MenH_UbiE"/>
    <property type="match status" value="1"/>
</dbReference>
<keyword evidence="2 4" id="KW-0808">Transferase</keyword>
<name>A0A369P307_9ACTN</name>
<dbReference type="PROSITE" id="PS01184">
    <property type="entry name" value="UBIE_2"/>
    <property type="match status" value="1"/>
</dbReference>
<keyword evidence="1 4" id="KW-0489">Methyltransferase</keyword>
<keyword evidence="4" id="KW-0474">Menaquinone biosynthesis</keyword>
<dbReference type="GO" id="GO:0043770">
    <property type="term" value="F:demethylmenaquinone methyltransferase activity"/>
    <property type="evidence" value="ECO:0007669"/>
    <property type="project" value="UniProtKB-UniRule"/>
</dbReference>
<dbReference type="PANTHER" id="PTHR43591">
    <property type="entry name" value="METHYLTRANSFERASE"/>
    <property type="match status" value="1"/>
</dbReference>
<dbReference type="GO" id="GO:0032259">
    <property type="term" value="P:methylation"/>
    <property type="evidence" value="ECO:0007669"/>
    <property type="project" value="UniProtKB-KW"/>
</dbReference>
<comment type="caution">
    <text evidence="5">The sequence shown here is derived from an EMBL/GenBank/DDBJ whole genome shotgun (WGS) entry which is preliminary data.</text>
</comment>
<comment type="caution">
    <text evidence="4">Lacks conserved residue(s) required for the propagation of feature annotation.</text>
</comment>
<dbReference type="Proteomes" id="UP000253805">
    <property type="component" value="Unassembled WGS sequence"/>
</dbReference>
<comment type="similarity">
    <text evidence="4">Belongs to the class I-like SAM-binding methyltransferase superfamily. MenG/UbiE family.</text>
</comment>
<dbReference type="InterPro" id="IPR004033">
    <property type="entry name" value="UbiE/COQ5_MeTrFase"/>
</dbReference>
<comment type="function">
    <text evidence="4">Methyltransferase required for the conversion of demethylmenaquinol (DMKH2) to menaquinol (MKH2).</text>
</comment>
<dbReference type="EC" id="2.1.1.163" evidence="4"/>
<dbReference type="PANTHER" id="PTHR43591:SF24">
    <property type="entry name" value="2-METHOXY-6-POLYPRENYL-1,4-BENZOQUINOL METHYLASE, MITOCHONDRIAL"/>
    <property type="match status" value="1"/>
</dbReference>
<comment type="pathway">
    <text evidence="4">Quinol/quinone metabolism; menaquinone biosynthesis; menaquinol from 1,4-dihydroxy-2-naphthoate: step 2/2.</text>
</comment>
<dbReference type="AlphaFoldDB" id="A0A369P307"/>
<dbReference type="PROSITE" id="PS51608">
    <property type="entry name" value="SAM_MT_UBIE"/>
    <property type="match status" value="1"/>
</dbReference>
<dbReference type="EMBL" id="PPUT01000009">
    <property type="protein sequence ID" value="RDC45416.1"/>
    <property type="molecule type" value="Genomic_DNA"/>
</dbReference>
<evidence type="ECO:0000256" key="3">
    <source>
        <dbReference type="ARBA" id="ARBA00022691"/>
    </source>
</evidence>
<reference evidence="5 6" key="1">
    <citation type="journal article" date="2018" name="Elife">
        <title>Discovery and characterization of a prevalent human gut bacterial enzyme sufficient for the inactivation of a family of plant toxins.</title>
        <authorList>
            <person name="Koppel N."/>
            <person name="Bisanz J.E."/>
            <person name="Pandelia M.E."/>
            <person name="Turnbaugh P.J."/>
            <person name="Balskus E.P."/>
        </authorList>
    </citation>
    <scope>NUCLEOTIDE SEQUENCE [LARGE SCALE GENOMIC DNA]</scope>
    <source>
        <strain evidence="5 6">OB21 GAM 11</strain>
    </source>
</reference>
<dbReference type="HAMAP" id="MF_01813">
    <property type="entry name" value="MenG_UbiE_methyltr"/>
    <property type="match status" value="1"/>
</dbReference>
<evidence type="ECO:0000313" key="5">
    <source>
        <dbReference type="EMBL" id="RDC45416.1"/>
    </source>
</evidence>
<dbReference type="SUPFAM" id="SSF53335">
    <property type="entry name" value="S-adenosyl-L-methionine-dependent methyltransferases"/>
    <property type="match status" value="1"/>
</dbReference>
<evidence type="ECO:0000256" key="1">
    <source>
        <dbReference type="ARBA" id="ARBA00022603"/>
    </source>
</evidence>
<dbReference type="GO" id="GO:0009234">
    <property type="term" value="P:menaquinone biosynthetic process"/>
    <property type="evidence" value="ECO:0007669"/>
    <property type="project" value="UniProtKB-UniRule"/>
</dbReference>
<proteinExistence type="inferred from homology"/>
<evidence type="ECO:0000256" key="2">
    <source>
        <dbReference type="ARBA" id="ARBA00022679"/>
    </source>
</evidence>
<keyword evidence="5" id="KW-0830">Ubiquinone</keyword>
<comment type="catalytic activity">
    <reaction evidence="4">
        <text>a 2-demethylmenaquinol + S-adenosyl-L-methionine = a menaquinol + S-adenosyl-L-homocysteine + H(+)</text>
        <dbReference type="Rhea" id="RHEA:42640"/>
        <dbReference type="Rhea" id="RHEA-COMP:9539"/>
        <dbReference type="Rhea" id="RHEA-COMP:9563"/>
        <dbReference type="ChEBI" id="CHEBI:15378"/>
        <dbReference type="ChEBI" id="CHEBI:18151"/>
        <dbReference type="ChEBI" id="CHEBI:55437"/>
        <dbReference type="ChEBI" id="CHEBI:57856"/>
        <dbReference type="ChEBI" id="CHEBI:59789"/>
        <dbReference type="EC" id="2.1.1.163"/>
    </reaction>
</comment>
<keyword evidence="3 4" id="KW-0949">S-adenosyl-L-methionine</keyword>
<feature type="binding site" evidence="4">
    <location>
        <position position="69"/>
    </location>
    <ligand>
        <name>S-adenosyl-L-methionine</name>
        <dbReference type="ChEBI" id="CHEBI:59789"/>
    </ligand>
</feature>
<feature type="binding site" evidence="4">
    <location>
        <begin position="118"/>
        <end position="119"/>
    </location>
    <ligand>
        <name>S-adenosyl-L-methionine</name>
        <dbReference type="ChEBI" id="CHEBI:59789"/>
    </ligand>
</feature>